<evidence type="ECO:0000256" key="1">
    <source>
        <dbReference type="ARBA" id="ARBA00000085"/>
    </source>
</evidence>
<feature type="transmembrane region" description="Helical" evidence="8">
    <location>
        <begin position="33"/>
        <end position="53"/>
    </location>
</feature>
<protein>
    <recommendedName>
        <fullName evidence="2">histidine kinase</fullName>
        <ecNumber evidence="2">2.7.13.3</ecNumber>
    </recommendedName>
</protein>
<reference evidence="10" key="1">
    <citation type="submission" date="2022-05" db="EMBL/GenBank/DDBJ databases">
        <authorList>
            <person name="Park J.-S."/>
        </authorList>
    </citation>
    <scope>NUCLEOTIDE SEQUENCE</scope>
    <source>
        <strain evidence="10">2012CJ34-3</strain>
    </source>
</reference>
<evidence type="ECO:0000259" key="9">
    <source>
        <dbReference type="PROSITE" id="PS50109"/>
    </source>
</evidence>
<organism evidence="10 11">
    <name type="scientific">Jejuia spongiicola</name>
    <dbReference type="NCBI Taxonomy" id="2942207"/>
    <lineage>
        <taxon>Bacteria</taxon>
        <taxon>Pseudomonadati</taxon>
        <taxon>Bacteroidota</taxon>
        <taxon>Flavobacteriia</taxon>
        <taxon>Flavobacteriales</taxon>
        <taxon>Flavobacteriaceae</taxon>
        <taxon>Jejuia</taxon>
    </lineage>
</organism>
<comment type="caution">
    <text evidence="10">The sequence shown here is derived from an EMBL/GenBank/DDBJ whole genome shotgun (WGS) entry which is preliminary data.</text>
</comment>
<evidence type="ECO:0000256" key="3">
    <source>
        <dbReference type="ARBA" id="ARBA00022679"/>
    </source>
</evidence>
<dbReference type="SMART" id="SM00387">
    <property type="entry name" value="HATPase_c"/>
    <property type="match status" value="1"/>
</dbReference>
<keyword evidence="3" id="KW-0808">Transferase</keyword>
<dbReference type="PRINTS" id="PR00344">
    <property type="entry name" value="BCTRLSENSOR"/>
</dbReference>
<dbReference type="EC" id="2.7.13.3" evidence="2"/>
<evidence type="ECO:0000256" key="2">
    <source>
        <dbReference type="ARBA" id="ARBA00012438"/>
    </source>
</evidence>
<dbReference type="PANTHER" id="PTHR43065">
    <property type="entry name" value="SENSOR HISTIDINE KINASE"/>
    <property type="match status" value="1"/>
</dbReference>
<sequence length="458" mass="52360">MIKKFTLQVVIRILIILFLCVLFSYFFNKALWFSTVGTGLLITVQVIFLIKYVNNTNYSLVKFLDALKNEDYSVYFSPSKKGDSFAKVFDDFNLIIKIFKRNKIEKEAQYKYFKYIIEHVNLGIVSIKKEDLYQELSSEEILFLNKAASEILKLPKHKYWHRFANQVPWLVEKIKSIANGGKVLVDFGDEIERKQLSLEVIEIQLLNEPYLIITFQDIRSEIEQKEIEAWHNVIRILAHEMLNSFTPVSSLASTMKSITEDENGKLISLSKLDKDDILDINMAAATIKKRSDGLLAFVKDYRTISNIPVPQLHKINVKSFLSTIQLLMKPLIEAANINLSILQIPANATILADSKLIEQVIINLINNSIHALKGIENPVIKLNCEVKLDKTIITVYDNGKGIEEKIMNQIFIPFYTTKKNGSGIGLSLSKNILKKHDGNLLVSSEPGKYTMFTLVFNK</sequence>
<dbReference type="EMBL" id="JAMFLZ010000005">
    <property type="protein sequence ID" value="MCL6295914.1"/>
    <property type="molecule type" value="Genomic_DNA"/>
</dbReference>
<dbReference type="InterPro" id="IPR004358">
    <property type="entry name" value="Sig_transdc_His_kin-like_C"/>
</dbReference>
<gene>
    <name evidence="10" type="ORF">M3P09_12965</name>
</gene>
<dbReference type="InterPro" id="IPR003594">
    <property type="entry name" value="HATPase_dom"/>
</dbReference>
<evidence type="ECO:0000256" key="4">
    <source>
        <dbReference type="ARBA" id="ARBA00022741"/>
    </source>
</evidence>
<dbReference type="GO" id="GO:0016301">
    <property type="term" value="F:kinase activity"/>
    <property type="evidence" value="ECO:0007669"/>
    <property type="project" value="UniProtKB-KW"/>
</dbReference>
<dbReference type="Pfam" id="PF02518">
    <property type="entry name" value="HATPase_c"/>
    <property type="match status" value="1"/>
</dbReference>
<proteinExistence type="predicted"/>
<dbReference type="PROSITE" id="PS50109">
    <property type="entry name" value="HIS_KIN"/>
    <property type="match status" value="1"/>
</dbReference>
<evidence type="ECO:0000256" key="8">
    <source>
        <dbReference type="SAM" id="Phobius"/>
    </source>
</evidence>
<dbReference type="SUPFAM" id="SSF55874">
    <property type="entry name" value="ATPase domain of HSP90 chaperone/DNA topoisomerase II/histidine kinase"/>
    <property type="match status" value="1"/>
</dbReference>
<evidence type="ECO:0000313" key="11">
    <source>
        <dbReference type="Proteomes" id="UP001165381"/>
    </source>
</evidence>
<name>A0ABT0QGD1_9FLAO</name>
<dbReference type="InterPro" id="IPR036890">
    <property type="entry name" value="HATPase_C_sf"/>
</dbReference>
<keyword evidence="8" id="KW-0812">Transmembrane</keyword>
<dbReference type="Proteomes" id="UP001165381">
    <property type="component" value="Unassembled WGS sequence"/>
</dbReference>
<keyword evidence="7" id="KW-0902">Two-component regulatory system</keyword>
<keyword evidence="5 10" id="KW-0418">Kinase</keyword>
<keyword evidence="11" id="KW-1185">Reference proteome</keyword>
<keyword evidence="4" id="KW-0547">Nucleotide-binding</keyword>
<keyword evidence="6" id="KW-0067">ATP-binding</keyword>
<keyword evidence="8" id="KW-1133">Transmembrane helix</keyword>
<keyword evidence="8" id="KW-0472">Membrane</keyword>
<dbReference type="InterPro" id="IPR005467">
    <property type="entry name" value="His_kinase_dom"/>
</dbReference>
<evidence type="ECO:0000256" key="7">
    <source>
        <dbReference type="ARBA" id="ARBA00023012"/>
    </source>
</evidence>
<accession>A0ABT0QGD1</accession>
<dbReference type="PANTHER" id="PTHR43065:SF46">
    <property type="entry name" value="C4-DICARBOXYLATE TRANSPORT SENSOR PROTEIN DCTB"/>
    <property type="match status" value="1"/>
</dbReference>
<evidence type="ECO:0000256" key="6">
    <source>
        <dbReference type="ARBA" id="ARBA00022840"/>
    </source>
</evidence>
<dbReference type="Gene3D" id="3.30.565.10">
    <property type="entry name" value="Histidine kinase-like ATPase, C-terminal domain"/>
    <property type="match status" value="1"/>
</dbReference>
<comment type="catalytic activity">
    <reaction evidence="1">
        <text>ATP + protein L-histidine = ADP + protein N-phospho-L-histidine.</text>
        <dbReference type="EC" id="2.7.13.3"/>
    </reaction>
</comment>
<dbReference type="RefSeq" id="WP_249973469.1">
    <property type="nucleotide sequence ID" value="NZ_JAMFLZ010000005.1"/>
</dbReference>
<feature type="transmembrane region" description="Helical" evidence="8">
    <location>
        <begin position="9"/>
        <end position="27"/>
    </location>
</feature>
<evidence type="ECO:0000256" key="5">
    <source>
        <dbReference type="ARBA" id="ARBA00022777"/>
    </source>
</evidence>
<feature type="domain" description="Histidine kinase" evidence="9">
    <location>
        <begin position="236"/>
        <end position="458"/>
    </location>
</feature>
<evidence type="ECO:0000313" key="10">
    <source>
        <dbReference type="EMBL" id="MCL6295914.1"/>
    </source>
</evidence>